<dbReference type="InterPro" id="IPR020569">
    <property type="entry name" value="UPF0029_Impact_CS"/>
</dbReference>
<evidence type="ECO:0000313" key="10">
    <source>
        <dbReference type="Proteomes" id="UP000198612"/>
    </source>
</evidence>
<dbReference type="GO" id="GO:0005737">
    <property type="term" value="C:cytoplasm"/>
    <property type="evidence" value="ECO:0007669"/>
    <property type="project" value="TreeGrafter"/>
</dbReference>
<dbReference type="Proteomes" id="UP000198945">
    <property type="component" value="Unassembled WGS sequence"/>
</dbReference>
<evidence type="ECO:0000313" key="3">
    <source>
        <dbReference type="EMBL" id="PXV66368.1"/>
    </source>
</evidence>
<reference evidence="8 15" key="4">
    <citation type="submission" date="2019-03" db="EMBL/GenBank/DDBJ databases">
        <title>Deep subsurface shale carbon reservoir microbial communities from Ohio and West Virginia, USA.</title>
        <authorList>
            <person name="Wrighton K."/>
        </authorList>
    </citation>
    <scope>NUCLEOTIDE SEQUENCE [LARGE SCALE GENOMIC DNA]</scope>
    <source>
        <strain evidence="8 15">UTICA-S4D12</strain>
    </source>
</reference>
<dbReference type="OrthoDB" id="9813771at2"/>
<dbReference type="InterPro" id="IPR020568">
    <property type="entry name" value="Ribosomal_Su5_D2-typ_SF"/>
</dbReference>
<feature type="domain" description="Impact N-terminal" evidence="2">
    <location>
        <begin position="19"/>
        <end position="128"/>
    </location>
</feature>
<dbReference type="EMBL" id="QICM01000011">
    <property type="protein sequence ID" value="PXV66368.1"/>
    <property type="molecule type" value="Genomic_DNA"/>
</dbReference>
<evidence type="ECO:0000313" key="9">
    <source>
        <dbReference type="EMBL" id="TDX42961.1"/>
    </source>
</evidence>
<name>A0A1G6PNI7_9FIRM</name>
<dbReference type="InterPro" id="IPR023582">
    <property type="entry name" value="Impact"/>
</dbReference>
<accession>A0A1G6PNI7</accession>
<evidence type="ECO:0000313" key="13">
    <source>
        <dbReference type="Proteomes" id="UP000247389"/>
    </source>
</evidence>
<dbReference type="EMBL" id="FNBJ01000002">
    <property type="protein sequence ID" value="SDE78510.1"/>
    <property type="molecule type" value="Genomic_DNA"/>
</dbReference>
<dbReference type="Proteomes" id="UP000295758">
    <property type="component" value="Unassembled WGS sequence"/>
</dbReference>
<evidence type="ECO:0000313" key="7">
    <source>
        <dbReference type="EMBL" id="SES66520.1"/>
    </source>
</evidence>
<evidence type="ECO:0000313" key="11">
    <source>
        <dbReference type="Proteomes" id="UP000198945"/>
    </source>
</evidence>
<dbReference type="EMBL" id="SOEF01000018">
    <property type="protein sequence ID" value="TDX42961.1"/>
    <property type="molecule type" value="Genomic_DNA"/>
</dbReference>
<dbReference type="STRING" id="54121.SAMN04515653_11759"/>
<dbReference type="InterPro" id="IPR036956">
    <property type="entry name" value="Impact_N_sf"/>
</dbReference>
<dbReference type="PANTHER" id="PTHR16301:SF20">
    <property type="entry name" value="IMPACT FAMILY MEMBER YIGZ"/>
    <property type="match status" value="1"/>
</dbReference>
<dbReference type="Proteomes" id="UP000198612">
    <property type="component" value="Unassembled WGS sequence"/>
</dbReference>
<keyword evidence="12" id="KW-1185">Reference proteome</keyword>
<dbReference type="PROSITE" id="PS00910">
    <property type="entry name" value="UPF0029"/>
    <property type="match status" value="1"/>
</dbReference>
<evidence type="ECO:0000313" key="16">
    <source>
        <dbReference type="Proteomes" id="UP000324896"/>
    </source>
</evidence>
<dbReference type="EMBL" id="SOAA01000012">
    <property type="protein sequence ID" value="TDS31167.1"/>
    <property type="molecule type" value="Genomic_DNA"/>
</dbReference>
<proteinExistence type="inferred from homology"/>
<dbReference type="AlphaFoldDB" id="A0A1G6PNI7"/>
<dbReference type="Proteomes" id="UP000247389">
    <property type="component" value="Unassembled WGS sequence"/>
</dbReference>
<dbReference type="EMBL" id="FOHG01000002">
    <property type="protein sequence ID" value="SES66520.1"/>
    <property type="molecule type" value="Genomic_DNA"/>
</dbReference>
<dbReference type="EMBL" id="FMYT01000014">
    <property type="protein sequence ID" value="SDC80927.1"/>
    <property type="molecule type" value="Genomic_DNA"/>
</dbReference>
<evidence type="ECO:0000313" key="8">
    <source>
        <dbReference type="EMBL" id="TDS31167.1"/>
    </source>
</evidence>
<evidence type="ECO:0000313" key="12">
    <source>
        <dbReference type="Proteomes" id="UP000199519"/>
    </source>
</evidence>
<evidence type="ECO:0000313" key="4">
    <source>
        <dbReference type="EMBL" id="SDC80927.1"/>
    </source>
</evidence>
<evidence type="ECO:0000313" key="5">
    <source>
        <dbReference type="EMBL" id="SDE78510.1"/>
    </source>
</evidence>
<dbReference type="Proteomes" id="UP000324896">
    <property type="component" value="Unassembled WGS sequence"/>
</dbReference>
<comment type="similarity">
    <text evidence="1">Belongs to the IMPACT family.</text>
</comment>
<dbReference type="Pfam" id="PF01205">
    <property type="entry name" value="Impact_N"/>
    <property type="match status" value="1"/>
</dbReference>
<evidence type="ECO:0000256" key="1">
    <source>
        <dbReference type="ARBA" id="ARBA00007665"/>
    </source>
</evidence>
<evidence type="ECO:0000313" key="14">
    <source>
        <dbReference type="Proteomes" id="UP000295472"/>
    </source>
</evidence>
<dbReference type="PANTHER" id="PTHR16301">
    <property type="entry name" value="IMPACT-RELATED"/>
    <property type="match status" value="1"/>
</dbReference>
<dbReference type="InterPro" id="IPR001498">
    <property type="entry name" value="Impact_N"/>
</dbReference>
<organism evidence="4 16">
    <name type="scientific">Halanaerobium congolense</name>
    <dbReference type="NCBI Taxonomy" id="54121"/>
    <lineage>
        <taxon>Bacteria</taxon>
        <taxon>Bacillati</taxon>
        <taxon>Bacillota</taxon>
        <taxon>Clostridia</taxon>
        <taxon>Halanaerobiales</taxon>
        <taxon>Halanaerobiaceae</taxon>
        <taxon>Halanaerobium</taxon>
    </lineage>
</organism>
<dbReference type="GO" id="GO:0006446">
    <property type="term" value="P:regulation of translational initiation"/>
    <property type="evidence" value="ECO:0007669"/>
    <property type="project" value="TreeGrafter"/>
</dbReference>
<dbReference type="Proteomes" id="UP000295472">
    <property type="component" value="Unassembled WGS sequence"/>
</dbReference>
<reference evidence="3 13" key="3">
    <citation type="submission" date="2018-04" db="EMBL/GenBank/DDBJ databases">
        <title>Subsurface microbial communities from deep shales in Ohio and West Virginia, USA.</title>
        <authorList>
            <person name="Wrighton K."/>
        </authorList>
    </citation>
    <scope>NUCLEOTIDE SEQUENCE [LARGE SCALE GENOMIC DNA]</scope>
    <source>
        <strain evidence="9 14">DSMZ 11287</strain>
        <strain evidence="3 13">MSL28</strain>
    </source>
</reference>
<evidence type="ECO:0000313" key="15">
    <source>
        <dbReference type="Proteomes" id="UP000295758"/>
    </source>
</evidence>
<dbReference type="Proteomes" id="UP000199519">
    <property type="component" value="Unassembled WGS sequence"/>
</dbReference>
<evidence type="ECO:0000313" key="6">
    <source>
        <dbReference type="EMBL" id="SDI83000.1"/>
    </source>
</evidence>
<dbReference type="Gene3D" id="3.30.230.30">
    <property type="entry name" value="Impact, N-terminal domain"/>
    <property type="match status" value="1"/>
</dbReference>
<dbReference type="RefSeq" id="WP_073159249.1">
    <property type="nucleotide sequence ID" value="NZ_FMYT01000014.1"/>
</dbReference>
<dbReference type="GeneID" id="57012922"/>
<reference evidence="6 11" key="1">
    <citation type="submission" date="2016-10" db="EMBL/GenBank/DDBJ databases">
        <authorList>
            <person name="de Groot N.N."/>
        </authorList>
    </citation>
    <scope>NUCLEOTIDE SEQUENCE [LARGE SCALE GENOMIC DNA]</scope>
    <source>
        <strain evidence="6 11">WG7</strain>
    </source>
</reference>
<evidence type="ECO:0000259" key="2">
    <source>
        <dbReference type="Pfam" id="PF01205"/>
    </source>
</evidence>
<gene>
    <name evidence="8" type="ORF">BY453_11269</name>
    <name evidence="9" type="ORF">C7954_1184</name>
    <name evidence="3" type="ORF">C8C78_1114</name>
    <name evidence="4" type="ORF">SAMN04488597_11470</name>
    <name evidence="5" type="ORF">SAMN04488598_1025</name>
    <name evidence="7" type="ORF">SAMN04515652_102177</name>
    <name evidence="6" type="ORF">SAMN04515654_11659</name>
</gene>
<protein>
    <submittedName>
        <fullName evidence="3">Putative YigZ family protein</fullName>
    </submittedName>
    <submittedName>
        <fullName evidence="4">Uncharacterized protein, YigZ family</fullName>
    </submittedName>
</protein>
<dbReference type="EMBL" id="FNEH01000016">
    <property type="protein sequence ID" value="SDI83000.1"/>
    <property type="molecule type" value="Genomic_DNA"/>
</dbReference>
<dbReference type="SUPFAM" id="SSF54211">
    <property type="entry name" value="Ribosomal protein S5 domain 2-like"/>
    <property type="match status" value="1"/>
</dbReference>
<sequence>MPNSKNKPAKNMEIRNQVKDSKFYGSIFAVENREEAEKRILEIKDKYSDATHNVSAFRVEADKPDQDPIEYFDDDGEPSGSSGPPILEAIKGAELINTVLIVTRYFGGTKLGIGGLIRAYGDTARLAIEAAGIKKLNEFYQIKVGTSFAKIGIVLGQLEALKADIKDTEYNNQGAVVKAIIPTAIKEKLKNVLKEKTAADYSLTIIKSIFK</sequence>
<reference evidence="10 12" key="2">
    <citation type="submission" date="2016-10" db="EMBL/GenBank/DDBJ databases">
        <authorList>
            <person name="Varghese N."/>
            <person name="Submissions S."/>
        </authorList>
    </citation>
    <scope>NUCLEOTIDE SEQUENCE [LARGE SCALE GENOMIC DNA]</scope>
    <source>
        <strain evidence="4 16">WG10</strain>
        <strain evidence="5 12">WG2</strain>
        <strain evidence="7 10">WG5</strain>
    </source>
</reference>